<keyword evidence="1" id="KW-0732">Signal</keyword>
<dbReference type="PANTHER" id="PTHR12631">
    <property type="entry name" value="ALPHA-L-IDURONIDASE"/>
    <property type="match status" value="1"/>
</dbReference>
<comment type="caution">
    <text evidence="3">The sequence shown here is derived from an EMBL/GenBank/DDBJ whole genome shotgun (WGS) entry which is preliminary data.</text>
</comment>
<dbReference type="EMBL" id="BAABFT010000021">
    <property type="protein sequence ID" value="GAA4338935.1"/>
    <property type="molecule type" value="Genomic_DNA"/>
</dbReference>
<dbReference type="Proteomes" id="UP001500582">
    <property type="component" value="Unassembled WGS sequence"/>
</dbReference>
<organism evidence="3 4">
    <name type="scientific">Mucilaginibacter gynuensis</name>
    <dbReference type="NCBI Taxonomy" id="1302236"/>
    <lineage>
        <taxon>Bacteria</taxon>
        <taxon>Pseudomonadati</taxon>
        <taxon>Bacteroidota</taxon>
        <taxon>Sphingobacteriia</taxon>
        <taxon>Sphingobacteriales</taxon>
        <taxon>Sphingobacteriaceae</taxon>
        <taxon>Mucilaginibacter</taxon>
    </lineage>
</organism>
<evidence type="ECO:0000259" key="2">
    <source>
        <dbReference type="Pfam" id="PF18962"/>
    </source>
</evidence>
<dbReference type="Pfam" id="PF18962">
    <property type="entry name" value="Por_Secre_tail"/>
    <property type="match status" value="1"/>
</dbReference>
<evidence type="ECO:0000313" key="3">
    <source>
        <dbReference type="EMBL" id="GAA4338935.1"/>
    </source>
</evidence>
<evidence type="ECO:0000256" key="1">
    <source>
        <dbReference type="SAM" id="SignalP"/>
    </source>
</evidence>
<reference evidence="4" key="1">
    <citation type="journal article" date="2019" name="Int. J. Syst. Evol. Microbiol.">
        <title>The Global Catalogue of Microorganisms (GCM) 10K type strain sequencing project: providing services to taxonomists for standard genome sequencing and annotation.</title>
        <authorList>
            <consortium name="The Broad Institute Genomics Platform"/>
            <consortium name="The Broad Institute Genome Sequencing Center for Infectious Disease"/>
            <person name="Wu L."/>
            <person name="Ma J."/>
        </authorList>
    </citation>
    <scope>NUCLEOTIDE SEQUENCE [LARGE SCALE GENOMIC DNA]</scope>
    <source>
        <strain evidence="4">JCM 17705</strain>
    </source>
</reference>
<sequence>MGQCFTYSSASLKKAVLLILAVIAFGTADAQNRLKFVQITPSQNTGQDYSPWLDDNLDTLVQEAWQNNFVYVDVKLRFKYRSKISQLKFYDYTGVFDDKPAEIYAIKDTTKTFLGIFTGPGYKIFQYINLQTPVEADGIVIHKYSNNIPQKIFAFGTEDTNAPTAVDVQPEAPVQVPNNPTIPTETPDGLVKIPIESDRWYQLNNVSDGLQGMFDGNTENEVYTGWGKIFNNYDAYYPVKENEKIDIYKLKFYNRTGGLGTFPLTVSVIDSTGKRSVVGIYKGGYYQKWLGPNPDNVGNFYTDSVFKNIKYIVLNCWYQFPTEIEFYGAYDVRVSRPETTPPPDDSVADKSYPLNNYFGVNAFEWDFEDGANPDNVETNRMTAVKTFSAVRHYMDWQKLESEEDSYTYSPTRSGGWSYDAMYLACKNSSIEVLADLKTLPDWMLRTYPEAERDAENVPVRYGADFSLPASYIDQAKVGFQFAARYGYNTKVDKSLLSVNSTPRWNADPVNKVRVGLGYIKYIECDNERDKWWKGRKGYQTAFEYAANMSAFYDGHKNTMGPGVGIKNADPAMKVVMAGLASASPEYLHAMVEWCKVNRGYKADGTVNLCWDVINYHWYSHDAQMIPNSVPTRGVAPEVGGTFEKAKQFLKAAHDYANDMPVWVTEVGYDANPNSPMRAIPIGKKTILQTQADWILRSSLLYARAGVERIFFYQMYDDNYENPIQYGSSGLMNQDRSRKPAADFIGQVKKLMGKYSYKETLNSDPIVDRYELDGQQAYIAWIPDEKGRTGTYNFNLGTDSALICVPTIGKNTIVSGKVKITNGILTRAVSETPIIVMPAGNKIGLRMNAIMSNKKVIGNNNRAATAMVDTIANTLAVDAIKLFPNPSARYVNVSFNNKNFKSVNITVSDVSVGRVYSSHKYTKAGEDFSQTIDISQVPMGVCLVVIKQDDKVTVKRVIKTN</sequence>
<protein>
    <recommendedName>
        <fullName evidence="2">Secretion system C-terminal sorting domain-containing protein</fullName>
    </recommendedName>
</protein>
<proteinExistence type="predicted"/>
<keyword evidence="4" id="KW-1185">Reference proteome</keyword>
<dbReference type="InterPro" id="IPR051923">
    <property type="entry name" value="Glycosyl_Hydrolase_39"/>
</dbReference>
<dbReference type="SUPFAM" id="SSF51445">
    <property type="entry name" value="(Trans)glycosidases"/>
    <property type="match status" value="1"/>
</dbReference>
<feature type="chain" id="PRO_5047280060" description="Secretion system C-terminal sorting domain-containing protein" evidence="1">
    <location>
        <begin position="31"/>
        <end position="960"/>
    </location>
</feature>
<dbReference type="RefSeq" id="WP_345213884.1">
    <property type="nucleotide sequence ID" value="NZ_BAABFT010000021.1"/>
</dbReference>
<gene>
    <name evidence="3" type="ORF">GCM10023149_49320</name>
</gene>
<dbReference type="NCBIfam" id="TIGR04183">
    <property type="entry name" value="Por_Secre_tail"/>
    <property type="match status" value="1"/>
</dbReference>
<evidence type="ECO:0000313" key="4">
    <source>
        <dbReference type="Proteomes" id="UP001500582"/>
    </source>
</evidence>
<dbReference type="InterPro" id="IPR017853">
    <property type="entry name" value="GH"/>
</dbReference>
<accession>A0ABP8HG93</accession>
<feature type="domain" description="Secretion system C-terminal sorting" evidence="2">
    <location>
        <begin position="881"/>
        <end position="957"/>
    </location>
</feature>
<dbReference type="PANTHER" id="PTHR12631:SF10">
    <property type="entry name" value="BETA-XYLOSIDASE-LIKE PROTEIN-RELATED"/>
    <property type="match status" value="1"/>
</dbReference>
<dbReference type="InterPro" id="IPR026444">
    <property type="entry name" value="Secre_tail"/>
</dbReference>
<name>A0ABP8HG93_9SPHI</name>
<dbReference type="Gene3D" id="3.20.20.80">
    <property type="entry name" value="Glycosidases"/>
    <property type="match status" value="1"/>
</dbReference>
<feature type="signal peptide" evidence="1">
    <location>
        <begin position="1"/>
        <end position="30"/>
    </location>
</feature>